<dbReference type="InterPro" id="IPR029787">
    <property type="entry name" value="Nucleotide_cyclase"/>
</dbReference>
<dbReference type="InterPro" id="IPR000160">
    <property type="entry name" value="GGDEF_dom"/>
</dbReference>
<feature type="domain" description="GGDEF" evidence="2">
    <location>
        <begin position="429"/>
        <end position="571"/>
    </location>
</feature>
<gene>
    <name evidence="3" type="ORF">J2Z40_001160</name>
</gene>
<feature type="transmembrane region" description="Helical" evidence="1">
    <location>
        <begin position="206"/>
        <end position="226"/>
    </location>
</feature>
<evidence type="ECO:0000259" key="2">
    <source>
        <dbReference type="PROSITE" id="PS50887"/>
    </source>
</evidence>
<protein>
    <submittedName>
        <fullName evidence="3">Diguanylate cyclase (GGDEF)-like protein</fullName>
    </submittedName>
</protein>
<dbReference type="InterPro" id="IPR050469">
    <property type="entry name" value="Diguanylate_Cyclase"/>
</dbReference>
<feature type="transmembrane region" description="Helical" evidence="1">
    <location>
        <begin position="146"/>
        <end position="167"/>
    </location>
</feature>
<keyword evidence="1" id="KW-0472">Membrane</keyword>
<feature type="transmembrane region" description="Helical" evidence="1">
    <location>
        <begin position="179"/>
        <end position="200"/>
    </location>
</feature>
<dbReference type="SMART" id="SM00267">
    <property type="entry name" value="GGDEF"/>
    <property type="match status" value="1"/>
</dbReference>
<dbReference type="Proteomes" id="UP001519293">
    <property type="component" value="Unassembled WGS sequence"/>
</dbReference>
<feature type="transmembrane region" description="Helical" evidence="1">
    <location>
        <begin position="70"/>
        <end position="94"/>
    </location>
</feature>
<dbReference type="SUPFAM" id="SSF55073">
    <property type="entry name" value="Nucleotide cyclase"/>
    <property type="match status" value="1"/>
</dbReference>
<feature type="transmembrane region" description="Helical" evidence="1">
    <location>
        <begin position="41"/>
        <end position="64"/>
    </location>
</feature>
<name>A0ABS4RCK4_9BACI</name>
<keyword evidence="4" id="KW-1185">Reference proteome</keyword>
<dbReference type="PROSITE" id="PS50887">
    <property type="entry name" value="GGDEF"/>
    <property type="match status" value="1"/>
</dbReference>
<dbReference type="Gene3D" id="3.30.450.40">
    <property type="match status" value="1"/>
</dbReference>
<reference evidence="3 4" key="1">
    <citation type="submission" date="2021-03" db="EMBL/GenBank/DDBJ databases">
        <title>Genomic Encyclopedia of Type Strains, Phase IV (KMG-IV): sequencing the most valuable type-strain genomes for metagenomic binning, comparative biology and taxonomic classification.</title>
        <authorList>
            <person name="Goeker M."/>
        </authorList>
    </citation>
    <scope>NUCLEOTIDE SEQUENCE [LARGE SCALE GENOMIC DNA]</scope>
    <source>
        <strain evidence="3 4">DSM 26675</strain>
    </source>
</reference>
<sequence>MISSNKKKIIWLLWIIIFPIGLWYTYQLYPPQLSERGIDLVIFLLMTAFVAATPLVINGSPIFFIQWVSWATFLIFGLFVELVMAQLALIVLFTRVKLTKGNYFRLPLNSLMFFLVSLLSGVFYYMMGGKTGLALSDVTATFPLVVSYPIIHYLLNHLIIILINYLFYNNQRENFGKEFVWETVTTLITFPIGFVLYILYVEVGLIALLFVGIPFISLSIILNLYYSSDKINSYLQKAAEIGHQLAEKLIVDEVIDLFIEKITELINVDFAYLLEVVDEKELHLLRCIEKGEVKTTNIHPLKKNEGISGLVWDKGEAMLFNTKKEWNHIVRGYMPDTIESVICVPIARNNMITGIILLASSQKRAYEKSQLAIVDILCSHFAISIENAKHYEETREKSERCALTSLFNYRYFDQLLNDEYRLLELHQRKRLSLIILDIDHFKKVNDTYGHQSGNEILIQLANKLVHIIDDQGTVARFGGEEFVILLPDTTREEALFIAETIRLTIAQYSFILTQHLEQSEMPISAKITASFGVATAPGDGEDAMSLIRHADRALYVGAKRAGRNRVAEYVG</sequence>
<keyword evidence="1" id="KW-0812">Transmembrane</keyword>
<dbReference type="NCBIfam" id="TIGR00254">
    <property type="entry name" value="GGDEF"/>
    <property type="match status" value="1"/>
</dbReference>
<dbReference type="InterPro" id="IPR029016">
    <property type="entry name" value="GAF-like_dom_sf"/>
</dbReference>
<accession>A0ABS4RCK4</accession>
<dbReference type="InterPro" id="IPR003018">
    <property type="entry name" value="GAF"/>
</dbReference>
<evidence type="ECO:0000313" key="4">
    <source>
        <dbReference type="Proteomes" id="UP001519293"/>
    </source>
</evidence>
<dbReference type="Pfam" id="PF13185">
    <property type="entry name" value="GAF_2"/>
    <property type="match status" value="1"/>
</dbReference>
<dbReference type="CDD" id="cd01949">
    <property type="entry name" value="GGDEF"/>
    <property type="match status" value="1"/>
</dbReference>
<organism evidence="3 4">
    <name type="scientific">Cytobacillus eiseniae</name>
    <dbReference type="NCBI Taxonomy" id="762947"/>
    <lineage>
        <taxon>Bacteria</taxon>
        <taxon>Bacillati</taxon>
        <taxon>Bacillota</taxon>
        <taxon>Bacilli</taxon>
        <taxon>Bacillales</taxon>
        <taxon>Bacillaceae</taxon>
        <taxon>Cytobacillus</taxon>
    </lineage>
</organism>
<comment type="caution">
    <text evidence="3">The sequence shown here is derived from an EMBL/GenBank/DDBJ whole genome shotgun (WGS) entry which is preliminary data.</text>
</comment>
<dbReference type="Gene3D" id="3.30.70.270">
    <property type="match status" value="1"/>
</dbReference>
<dbReference type="SUPFAM" id="SSF55781">
    <property type="entry name" value="GAF domain-like"/>
    <property type="match status" value="1"/>
</dbReference>
<dbReference type="Pfam" id="PF00990">
    <property type="entry name" value="GGDEF"/>
    <property type="match status" value="1"/>
</dbReference>
<dbReference type="PANTHER" id="PTHR45138">
    <property type="entry name" value="REGULATORY COMPONENTS OF SENSORY TRANSDUCTION SYSTEM"/>
    <property type="match status" value="1"/>
</dbReference>
<feature type="transmembrane region" description="Helical" evidence="1">
    <location>
        <begin position="106"/>
        <end position="126"/>
    </location>
</feature>
<proteinExistence type="predicted"/>
<dbReference type="InterPro" id="IPR043128">
    <property type="entry name" value="Rev_trsase/Diguanyl_cyclase"/>
</dbReference>
<keyword evidence="1" id="KW-1133">Transmembrane helix</keyword>
<feature type="transmembrane region" description="Helical" evidence="1">
    <location>
        <begin position="12"/>
        <end position="29"/>
    </location>
</feature>
<dbReference type="EMBL" id="JAGIKZ010000004">
    <property type="protein sequence ID" value="MBP2240603.1"/>
    <property type="molecule type" value="Genomic_DNA"/>
</dbReference>
<evidence type="ECO:0000256" key="1">
    <source>
        <dbReference type="SAM" id="Phobius"/>
    </source>
</evidence>
<dbReference type="RefSeq" id="WP_083953934.1">
    <property type="nucleotide sequence ID" value="NZ_JAGIKZ010000004.1"/>
</dbReference>
<dbReference type="PANTHER" id="PTHR45138:SF9">
    <property type="entry name" value="DIGUANYLATE CYCLASE DGCM-RELATED"/>
    <property type="match status" value="1"/>
</dbReference>
<evidence type="ECO:0000313" key="3">
    <source>
        <dbReference type="EMBL" id="MBP2240603.1"/>
    </source>
</evidence>